<evidence type="ECO:0000259" key="1">
    <source>
        <dbReference type="Pfam" id="PF01738"/>
    </source>
</evidence>
<dbReference type="STRING" id="1830138.SAMN05443507_103144"/>
<sequence>MTIQADWIRYGADQEYLGYLAVPERVKGPVPAVIVLQEIWGVDDHIQHVARRFAEAGYVALSPDLYAKNGERPEALSGERIVKVKHFLETVPPSAWNNPEERDRAMDALPEPERTEVRTTFGTLFGGLDPTRYIPQLKASSQYLRAEQPLSKGAKVGSVGFCMGGALSAVLATEDPELAAAAIFYGNAPAKEKISSIQCPVYGFYASLDPRITDQVPEFAKQMQEAGKSFQYKVYEGAHHAFFNDTRASYHIDAARDSFATVLQFFAEHLR</sequence>
<dbReference type="GO" id="GO:0016787">
    <property type="term" value="F:hydrolase activity"/>
    <property type="evidence" value="ECO:0007669"/>
    <property type="project" value="InterPro"/>
</dbReference>
<accession>A0A1M6M1H7</accession>
<proteinExistence type="predicted"/>
<evidence type="ECO:0000313" key="3">
    <source>
        <dbReference type="Proteomes" id="UP000184016"/>
    </source>
</evidence>
<dbReference type="RefSeq" id="WP_072873049.1">
    <property type="nucleotide sequence ID" value="NZ_FRAF01000003.1"/>
</dbReference>
<dbReference type="OrthoDB" id="9771666at2"/>
<dbReference type="AlphaFoldDB" id="A0A1M6M1H7"/>
<reference evidence="3" key="1">
    <citation type="submission" date="2016-11" db="EMBL/GenBank/DDBJ databases">
        <authorList>
            <person name="Varghese N."/>
            <person name="Submissions S."/>
        </authorList>
    </citation>
    <scope>NUCLEOTIDE SEQUENCE [LARGE SCALE GENOMIC DNA]</scope>
    <source>
        <strain evidence="3">USBA-503</strain>
    </source>
</reference>
<dbReference type="EMBL" id="FRAF01000003">
    <property type="protein sequence ID" value="SHJ77317.1"/>
    <property type="molecule type" value="Genomic_DNA"/>
</dbReference>
<dbReference type="SUPFAM" id="SSF53474">
    <property type="entry name" value="alpha/beta-Hydrolases"/>
    <property type="match status" value="1"/>
</dbReference>
<dbReference type="Proteomes" id="UP000184016">
    <property type="component" value="Unassembled WGS sequence"/>
</dbReference>
<keyword evidence="3" id="KW-1185">Reference proteome</keyword>
<dbReference type="InterPro" id="IPR029058">
    <property type="entry name" value="AB_hydrolase_fold"/>
</dbReference>
<dbReference type="InterPro" id="IPR002925">
    <property type="entry name" value="Dienelactn_hydro"/>
</dbReference>
<name>A0A1M6M1H7_9BACL</name>
<feature type="domain" description="Dienelactone hydrolase" evidence="1">
    <location>
        <begin position="18"/>
        <end position="269"/>
    </location>
</feature>
<dbReference type="PANTHER" id="PTHR46623:SF6">
    <property type="entry name" value="ALPHA_BETA-HYDROLASES SUPERFAMILY PROTEIN"/>
    <property type="match status" value="1"/>
</dbReference>
<dbReference type="PANTHER" id="PTHR46623">
    <property type="entry name" value="CARBOXYMETHYLENEBUTENOLIDASE-RELATED"/>
    <property type="match status" value="1"/>
</dbReference>
<gene>
    <name evidence="2" type="ORF">SAMN05443507_103144</name>
</gene>
<dbReference type="InterPro" id="IPR051049">
    <property type="entry name" value="Dienelactone_hydrolase-like"/>
</dbReference>
<dbReference type="Gene3D" id="3.40.50.1820">
    <property type="entry name" value="alpha/beta hydrolase"/>
    <property type="match status" value="1"/>
</dbReference>
<dbReference type="Pfam" id="PF01738">
    <property type="entry name" value="DLH"/>
    <property type="match status" value="1"/>
</dbReference>
<protein>
    <submittedName>
        <fullName evidence="2">Carboxymethylenebutenolidase</fullName>
    </submittedName>
</protein>
<organism evidence="2 3">
    <name type="scientific">Alicyclobacillus tolerans</name>
    <dbReference type="NCBI Taxonomy" id="90970"/>
    <lineage>
        <taxon>Bacteria</taxon>
        <taxon>Bacillati</taxon>
        <taxon>Bacillota</taxon>
        <taxon>Bacilli</taxon>
        <taxon>Bacillales</taxon>
        <taxon>Alicyclobacillaceae</taxon>
        <taxon>Alicyclobacillus</taxon>
    </lineage>
</organism>
<evidence type="ECO:0000313" key="2">
    <source>
        <dbReference type="EMBL" id="SHJ77317.1"/>
    </source>
</evidence>